<dbReference type="Gene3D" id="3.10.180.10">
    <property type="entry name" value="2,3-Dihydroxybiphenyl 1,2-Dioxygenase, domain 1"/>
    <property type="match status" value="1"/>
</dbReference>
<feature type="region of interest" description="Disordered" evidence="1">
    <location>
        <begin position="103"/>
        <end position="187"/>
    </location>
</feature>
<dbReference type="Proteomes" id="UP000289954">
    <property type="component" value="Unassembled WGS sequence"/>
</dbReference>
<gene>
    <name evidence="2" type="ORF">CBZ_07900</name>
</gene>
<evidence type="ECO:0000256" key="1">
    <source>
        <dbReference type="SAM" id="MobiDB-lite"/>
    </source>
</evidence>
<evidence type="ECO:0008006" key="4">
    <source>
        <dbReference type="Google" id="ProtNLM"/>
    </source>
</evidence>
<name>A0A402DNN9_9CELL</name>
<evidence type="ECO:0000313" key="2">
    <source>
        <dbReference type="EMBL" id="GCE75734.1"/>
    </source>
</evidence>
<organism evidence="2 3">
    <name type="scientific">Cellulomonas biazotea</name>
    <dbReference type="NCBI Taxonomy" id="1709"/>
    <lineage>
        <taxon>Bacteria</taxon>
        <taxon>Bacillati</taxon>
        <taxon>Actinomycetota</taxon>
        <taxon>Actinomycetes</taxon>
        <taxon>Micrococcales</taxon>
        <taxon>Cellulomonadaceae</taxon>
        <taxon>Cellulomonas</taxon>
    </lineage>
</organism>
<keyword evidence="3" id="KW-1185">Reference proteome</keyword>
<feature type="compositionally biased region" description="Polar residues" evidence="1">
    <location>
        <begin position="113"/>
        <end position="124"/>
    </location>
</feature>
<dbReference type="InterPro" id="IPR029068">
    <property type="entry name" value="Glyas_Bleomycin-R_OHBP_Dase"/>
</dbReference>
<reference evidence="2 3" key="1">
    <citation type="submission" date="2019-01" db="EMBL/GenBank/DDBJ databases">
        <title>Draft genome sequence of Cellulomonas takizawaensis strain TKZ-21.</title>
        <authorList>
            <person name="Yamamura H."/>
            <person name="Hayashi T."/>
            <person name="Hamada M."/>
            <person name="Serisawa Y."/>
            <person name="Matsuyama K."/>
            <person name="Nakagawa Y."/>
            <person name="Otoguro M."/>
            <person name="Yanagida F."/>
            <person name="Hayakawa M."/>
        </authorList>
    </citation>
    <scope>NUCLEOTIDE SEQUENCE [LARGE SCALE GENOMIC DNA]</scope>
    <source>
        <strain evidence="2 3">NBRC12680</strain>
    </source>
</reference>
<feature type="compositionally biased region" description="Low complexity" evidence="1">
    <location>
        <begin position="137"/>
        <end position="156"/>
    </location>
</feature>
<proteinExistence type="predicted"/>
<dbReference type="EMBL" id="BIMR01000041">
    <property type="protein sequence ID" value="GCE75734.1"/>
    <property type="molecule type" value="Genomic_DNA"/>
</dbReference>
<protein>
    <recommendedName>
        <fullName evidence="4">Glyoxalase/fosfomycin resistance/dioxygenase domain-containing protein</fullName>
    </recommendedName>
</protein>
<accession>A0A402DNN9</accession>
<comment type="caution">
    <text evidence="2">The sequence shown here is derived from an EMBL/GenBank/DDBJ whole genome shotgun (WGS) entry which is preliminary data.</text>
</comment>
<feature type="compositionally biased region" description="Low complexity" evidence="1">
    <location>
        <begin position="164"/>
        <end position="176"/>
    </location>
</feature>
<dbReference type="AlphaFoldDB" id="A0A402DNN9"/>
<sequence length="187" mass="19264">MHVHVHRAFLPHLDPASSLVLYSDTLGLEVREDVGSGAMRWLTFGPGVGCGPALVLGPPVSSPGVTDEEHRTVRALMAKGVYAGVALATADLAGAFERLASCAPPRDDAQHPGQRSSTTRTTFPDGSRNEKSTPPNGRCAGSCSTSTTSAPTPARPASRRARRSAGAASRASSPPRRSGRAADAGSP</sequence>
<dbReference type="SUPFAM" id="SSF54593">
    <property type="entry name" value="Glyoxalase/Bleomycin resistance protein/Dihydroxybiphenyl dioxygenase"/>
    <property type="match status" value="1"/>
</dbReference>
<evidence type="ECO:0000313" key="3">
    <source>
        <dbReference type="Proteomes" id="UP000289954"/>
    </source>
</evidence>